<gene>
    <name evidence="8" type="ORF">KGQ19_02210</name>
</gene>
<dbReference type="Pfam" id="PF04542">
    <property type="entry name" value="Sigma70_r2"/>
    <property type="match status" value="1"/>
</dbReference>
<evidence type="ECO:0000256" key="5">
    <source>
        <dbReference type="ARBA" id="ARBA00023163"/>
    </source>
</evidence>
<feature type="domain" description="RNA polymerase sigma-70 region 2" evidence="7">
    <location>
        <begin position="25"/>
        <end position="91"/>
    </location>
</feature>
<evidence type="ECO:0000256" key="2">
    <source>
        <dbReference type="ARBA" id="ARBA00023015"/>
    </source>
</evidence>
<dbReference type="InterPro" id="IPR007627">
    <property type="entry name" value="RNA_pol_sigma70_r2"/>
</dbReference>
<organism evidence="8 9">
    <name type="scientific">Catenulispora pinistramenti</name>
    <dbReference type="NCBI Taxonomy" id="2705254"/>
    <lineage>
        <taxon>Bacteria</taxon>
        <taxon>Bacillati</taxon>
        <taxon>Actinomycetota</taxon>
        <taxon>Actinomycetes</taxon>
        <taxon>Catenulisporales</taxon>
        <taxon>Catenulisporaceae</taxon>
        <taxon>Catenulispora</taxon>
    </lineage>
</organism>
<evidence type="ECO:0000256" key="4">
    <source>
        <dbReference type="ARBA" id="ARBA00023125"/>
    </source>
</evidence>
<dbReference type="InterPro" id="IPR014284">
    <property type="entry name" value="RNA_pol_sigma-70_dom"/>
</dbReference>
<evidence type="ECO:0000313" key="8">
    <source>
        <dbReference type="EMBL" id="MBS2545675.1"/>
    </source>
</evidence>
<dbReference type="PANTHER" id="PTHR43133">
    <property type="entry name" value="RNA POLYMERASE ECF-TYPE SIGMA FACTO"/>
    <property type="match status" value="1"/>
</dbReference>
<evidence type="ECO:0000256" key="6">
    <source>
        <dbReference type="SAM" id="MobiDB-lite"/>
    </source>
</evidence>
<comment type="similarity">
    <text evidence="1">Belongs to the sigma-70 factor family. ECF subfamily.</text>
</comment>
<dbReference type="SUPFAM" id="SSF88659">
    <property type="entry name" value="Sigma3 and sigma4 domains of RNA polymerase sigma factors"/>
    <property type="match status" value="1"/>
</dbReference>
<protein>
    <submittedName>
        <fullName evidence="8">Sigma-70 family RNA polymerase sigma factor</fullName>
    </submittedName>
</protein>
<comment type="caution">
    <text evidence="8">The sequence shown here is derived from an EMBL/GenBank/DDBJ whole genome shotgun (WGS) entry which is preliminary data.</text>
</comment>
<dbReference type="Proteomes" id="UP000730482">
    <property type="component" value="Unassembled WGS sequence"/>
</dbReference>
<feature type="region of interest" description="Disordered" evidence="6">
    <location>
        <begin position="89"/>
        <end position="115"/>
    </location>
</feature>
<dbReference type="EMBL" id="JAAFYZ010000005">
    <property type="protein sequence ID" value="MBS2545675.1"/>
    <property type="molecule type" value="Genomic_DNA"/>
</dbReference>
<dbReference type="InterPro" id="IPR039425">
    <property type="entry name" value="RNA_pol_sigma-70-like"/>
</dbReference>
<evidence type="ECO:0000256" key="3">
    <source>
        <dbReference type="ARBA" id="ARBA00023082"/>
    </source>
</evidence>
<dbReference type="SUPFAM" id="SSF88946">
    <property type="entry name" value="Sigma2 domain of RNA polymerase sigma factors"/>
    <property type="match status" value="1"/>
</dbReference>
<sequence>MEDRTPALLLKAAAAGDAEAWNRIVSDYSRLVWSVARGFRLSLADAADVTQTTWLRLVENLDRIQNPEQLAGWLATTTRRESLRMIRKAQREVPDTPETAEKASFFGDSEDDGDPETALVAEQDRTDLWRAFATLSERCRNLLRVVAVTPLESYAAVAEALGMRVGSIGPTRSRCLEHLKRALKALTTVPGTTGP</sequence>
<keyword evidence="9" id="KW-1185">Reference proteome</keyword>
<keyword evidence="3" id="KW-0731">Sigma factor</keyword>
<dbReference type="InterPro" id="IPR013325">
    <property type="entry name" value="RNA_pol_sigma_r2"/>
</dbReference>
<evidence type="ECO:0000256" key="1">
    <source>
        <dbReference type="ARBA" id="ARBA00010641"/>
    </source>
</evidence>
<dbReference type="NCBIfam" id="TIGR02937">
    <property type="entry name" value="sigma70-ECF"/>
    <property type="match status" value="1"/>
</dbReference>
<dbReference type="InterPro" id="IPR013324">
    <property type="entry name" value="RNA_pol_sigma_r3/r4-like"/>
</dbReference>
<evidence type="ECO:0000259" key="7">
    <source>
        <dbReference type="Pfam" id="PF04542"/>
    </source>
</evidence>
<reference evidence="8 9" key="1">
    <citation type="submission" date="2020-02" db="EMBL/GenBank/DDBJ databases">
        <title>Acidophilic actinobacteria isolated from forest soil.</title>
        <authorList>
            <person name="Golinska P."/>
        </authorList>
    </citation>
    <scope>NUCLEOTIDE SEQUENCE [LARGE SCALE GENOMIC DNA]</scope>
    <source>
        <strain evidence="8 9">NL8</strain>
    </source>
</reference>
<dbReference type="Gene3D" id="1.10.1740.10">
    <property type="match status" value="1"/>
</dbReference>
<dbReference type="Gene3D" id="1.10.10.10">
    <property type="entry name" value="Winged helix-like DNA-binding domain superfamily/Winged helix DNA-binding domain"/>
    <property type="match status" value="1"/>
</dbReference>
<proteinExistence type="inferred from homology"/>
<dbReference type="RefSeq" id="WP_212007340.1">
    <property type="nucleotide sequence ID" value="NZ_JAAFYZ010000005.1"/>
</dbReference>
<keyword evidence="5" id="KW-0804">Transcription</keyword>
<dbReference type="PANTHER" id="PTHR43133:SF8">
    <property type="entry name" value="RNA POLYMERASE SIGMA FACTOR HI_1459-RELATED"/>
    <property type="match status" value="1"/>
</dbReference>
<dbReference type="InterPro" id="IPR036388">
    <property type="entry name" value="WH-like_DNA-bd_sf"/>
</dbReference>
<keyword evidence="2" id="KW-0805">Transcription regulation</keyword>
<name>A0ABS5KIH4_9ACTN</name>
<keyword evidence="4" id="KW-0238">DNA-binding</keyword>
<accession>A0ABS5KIH4</accession>
<evidence type="ECO:0000313" key="9">
    <source>
        <dbReference type="Proteomes" id="UP000730482"/>
    </source>
</evidence>